<dbReference type="RefSeq" id="WP_014847238.1">
    <property type="nucleotide sequence ID" value="NZ_CAUVFX010000017.1"/>
</dbReference>
<feature type="transmembrane region" description="Helical" evidence="1">
    <location>
        <begin position="21"/>
        <end position="40"/>
    </location>
</feature>
<evidence type="ECO:0000313" key="2">
    <source>
        <dbReference type="EMBL" id="QUC11983.1"/>
    </source>
</evidence>
<keyword evidence="1" id="KW-0472">Membrane</keyword>
<evidence type="ECO:0000313" key="3">
    <source>
        <dbReference type="EMBL" id="VEH70876.1"/>
    </source>
</evidence>
<evidence type="ECO:0000313" key="4">
    <source>
        <dbReference type="Proteomes" id="UP000273044"/>
    </source>
</evidence>
<keyword evidence="4" id="KW-1185">Reference proteome</keyword>
<gene>
    <name evidence="2" type="ORF">J5A53_04635</name>
    <name evidence="3" type="ORF">NCTC12967_02182</name>
</gene>
<keyword evidence="1" id="KW-0812">Transmembrane</keyword>
<reference evidence="3 4" key="1">
    <citation type="submission" date="2018-12" db="EMBL/GenBank/DDBJ databases">
        <authorList>
            <consortium name="Pathogen Informatics"/>
        </authorList>
    </citation>
    <scope>NUCLEOTIDE SEQUENCE [LARGE SCALE GENOMIC DNA]</scope>
    <source>
        <strain evidence="3 4">NCTC12967</strain>
    </source>
</reference>
<dbReference type="GeneID" id="64407625"/>
<organism evidence="3 4">
    <name type="scientific">Arachnia propionica</name>
    <dbReference type="NCBI Taxonomy" id="1750"/>
    <lineage>
        <taxon>Bacteria</taxon>
        <taxon>Bacillati</taxon>
        <taxon>Actinomycetota</taxon>
        <taxon>Actinomycetes</taxon>
        <taxon>Propionibacteriales</taxon>
        <taxon>Propionibacteriaceae</taxon>
        <taxon>Arachnia</taxon>
    </lineage>
</organism>
<feature type="transmembrane region" description="Helical" evidence="1">
    <location>
        <begin position="46"/>
        <end position="63"/>
    </location>
</feature>
<dbReference type="Proteomes" id="UP000273044">
    <property type="component" value="Chromosome"/>
</dbReference>
<reference evidence="2" key="2">
    <citation type="submission" date="2021-03" db="EMBL/GenBank/DDBJ databases">
        <title>Human Oral Microbial Genomes.</title>
        <authorList>
            <person name="Johnston C.D."/>
            <person name="Chen T."/>
            <person name="Dewhirst F.E."/>
        </authorList>
    </citation>
    <scope>NUCLEOTIDE SEQUENCE</scope>
    <source>
        <strain evidence="2">F0714</strain>
    </source>
</reference>
<dbReference type="EMBL" id="CP072385">
    <property type="protein sequence ID" value="QUC11983.1"/>
    <property type="molecule type" value="Genomic_DNA"/>
</dbReference>
<evidence type="ECO:0000256" key="1">
    <source>
        <dbReference type="SAM" id="Phobius"/>
    </source>
</evidence>
<sequence length="484" mass="53024">MSIGNTFRLGGVTPVPWLSKGKIAILLFLIGIGVILLIVVIRTSNLFVVLGLAITVGAFVLVWRRKASDGSTWVLGVGEQIRYWIGKRARWDDFDPVREAQPFLLMDPLRLLAVPASDGSELAVLDYPEAMVCVLEISGHRTGVQPADDLAREQRKMNAVHKTLADPKVAIDQVDWLTLVRPENPEEIAMGVQVADDLPETIKAAAEELSWMIASHTETMYSYLVIRFNKDLLYERVAKPPFSEFSGAEAAYDAVSIVARKLETNGIFVKGALGPAEVSALIRAIVVPHRSPYDLEGCEEGIFASCPSWIRQDTMLFSSCDDRSWWHASASFGLFDWPLSPVRGRWLEPLVFGVGLGPRTVVSQVKIIRRHKAREFAKDQLTTAASERLKNDESGKVDAGEAWSQETVATEVAQDIVLNGQVGIIPAVRIMISANSPRGVKNAMADVASIADDSMNAEGITMDDTRPGVGLLHCLPLGMEVPSR</sequence>
<keyword evidence="1" id="KW-1133">Transmembrane helix</keyword>
<protein>
    <submittedName>
        <fullName evidence="3">Uncharacterized protein</fullName>
    </submittedName>
</protein>
<dbReference type="Proteomes" id="UP000677180">
    <property type="component" value="Chromosome"/>
</dbReference>
<name>A0A3S4U1C0_9ACTN</name>
<dbReference type="EMBL" id="LR134406">
    <property type="protein sequence ID" value="VEH70876.1"/>
    <property type="molecule type" value="Genomic_DNA"/>
</dbReference>
<accession>A0A3S4U1C0</accession>
<dbReference type="OrthoDB" id="3982127at2"/>
<proteinExistence type="predicted"/>
<dbReference type="AlphaFoldDB" id="A0A3S4U1C0"/>